<evidence type="ECO:0000256" key="2">
    <source>
        <dbReference type="ARBA" id="ARBA00008854"/>
    </source>
</evidence>
<keyword evidence="3 8" id="KW-0812">Transmembrane</keyword>
<organism evidence="9 10">
    <name type="scientific">Lujinxingia vulgaris</name>
    <dbReference type="NCBI Taxonomy" id="2600176"/>
    <lineage>
        <taxon>Bacteria</taxon>
        <taxon>Deltaproteobacteria</taxon>
        <taxon>Bradymonadales</taxon>
        <taxon>Lujinxingiaceae</taxon>
        <taxon>Lujinxingia</taxon>
    </lineage>
</organism>
<evidence type="ECO:0000256" key="1">
    <source>
        <dbReference type="ARBA" id="ARBA00004167"/>
    </source>
</evidence>
<dbReference type="InterPro" id="IPR007156">
    <property type="entry name" value="MamQ_LemA"/>
</dbReference>
<dbReference type="Proteomes" id="UP000321046">
    <property type="component" value="Unassembled WGS sequence"/>
</dbReference>
<evidence type="ECO:0000313" key="10">
    <source>
        <dbReference type="Proteomes" id="UP000321046"/>
    </source>
</evidence>
<protein>
    <submittedName>
        <fullName evidence="9">LemA family protein</fullName>
    </submittedName>
</protein>
<feature type="transmembrane region" description="Helical" evidence="8">
    <location>
        <begin position="401"/>
        <end position="423"/>
    </location>
</feature>
<name>A0A5C6XDL3_9DELT</name>
<reference evidence="9 10" key="1">
    <citation type="submission" date="2019-08" db="EMBL/GenBank/DDBJ databases">
        <title>Bradymonadales sp. TMQ2.</title>
        <authorList>
            <person name="Liang Q."/>
        </authorList>
    </citation>
    <scope>NUCLEOTIDE SEQUENCE [LARGE SCALE GENOMIC DNA]</scope>
    <source>
        <strain evidence="9 10">TMQ2</strain>
    </source>
</reference>
<keyword evidence="5 8" id="KW-0472">Membrane</keyword>
<dbReference type="AlphaFoldDB" id="A0A5C6XDL3"/>
<comment type="similarity">
    <text evidence="2">Belongs to the LemA family.</text>
</comment>
<evidence type="ECO:0000256" key="4">
    <source>
        <dbReference type="ARBA" id="ARBA00022989"/>
    </source>
</evidence>
<feature type="transmembrane region" description="Helical" evidence="8">
    <location>
        <begin position="232"/>
        <end position="250"/>
    </location>
</feature>
<dbReference type="GO" id="GO:0016020">
    <property type="term" value="C:membrane"/>
    <property type="evidence" value="ECO:0007669"/>
    <property type="project" value="UniProtKB-SubCell"/>
</dbReference>
<dbReference type="SUPFAM" id="SSF140478">
    <property type="entry name" value="LemA-like"/>
    <property type="match status" value="1"/>
</dbReference>
<comment type="caution">
    <text evidence="9">The sequence shown here is derived from an EMBL/GenBank/DDBJ whole genome shotgun (WGS) entry which is preliminary data.</text>
</comment>
<evidence type="ECO:0000256" key="5">
    <source>
        <dbReference type="ARBA" id="ARBA00023136"/>
    </source>
</evidence>
<dbReference type="PANTHER" id="PTHR34478">
    <property type="entry name" value="PROTEIN LEMA"/>
    <property type="match status" value="1"/>
</dbReference>
<feature type="transmembrane region" description="Helical" evidence="8">
    <location>
        <begin position="256"/>
        <end position="276"/>
    </location>
</feature>
<evidence type="ECO:0000256" key="3">
    <source>
        <dbReference type="ARBA" id="ARBA00022692"/>
    </source>
</evidence>
<feature type="transmembrane region" description="Helical" evidence="8">
    <location>
        <begin position="595"/>
        <end position="617"/>
    </location>
</feature>
<feature type="transmembrane region" description="Helical" evidence="8">
    <location>
        <begin position="623"/>
        <end position="645"/>
    </location>
</feature>
<keyword evidence="4 8" id="KW-1133">Transmembrane helix</keyword>
<feature type="transmembrane region" description="Helical" evidence="8">
    <location>
        <begin position="44"/>
        <end position="62"/>
    </location>
</feature>
<proteinExistence type="inferred from homology"/>
<sequence>MMHFRAAGGGCVPASVPRDERNPGVPVSDDATTRSEPGGLKTKLVMLVLGPVLIGLSVLVALSSFSQLETARAIDRMVEQRLGGALEGPARLTGEVVAAGDVFAATGYEGRCVVHRTDTFERRRRGDSKEWRRTGSELQKANFSLRDATGELKVVASDAPQYVLPKVYEEQRGAKRVEEFCLEVGTAALVEGVVKRSGSSLQVVFEAGEELPMRVVAGGAEAARELATGGSFALLVLSLLLLVLGLWSLFNGIGLVSVGGFMVVLTIGVMFSLMGFGARLTVGELEANAAQVARAKASAETSIRQMMGSSARGWEANWEEPWNLSAGPFEGLNREERARVELMRVNVSSAVDEARRYQRRPPEVFFSMALGYPWFEEVALSEAEEALKPEVERGWRRGLGLMAGLGGGAFGALFMLVFSFAGLRELKRLRVSRNLPTPPVAGVSYGPTEVKGRVKLHPDYAPIESPVEKRPCVAWAEGGLTYDSSIDHKGKIKKGFEKKTYEAVPFYCVDESGQVLVKVHGAEILSDHVETQKRDKDETHFHRIDEGDTIYVLGTATIDPETHSSLQVTRGEKDVPYIISTWSERRVQRSKFRRATAFVAVGLVALMGMALSALGLITIFSPLMLVGVATAVFAWALIMPVIFLYNDLVFMRLRVDRAWANIEVALKKRFDLISKLEEVVRGHMEHERGLLEAVSSARARREKLGQSREGLEAVAEEEEVLSQRVMGLVEAYPELKSQELVEQLSQSLKDTENELVLMRQGYNDAVTFYNTRRETFPQKVVAGPLGFAPRLLWEGREGEAAGQEV</sequence>
<evidence type="ECO:0000256" key="6">
    <source>
        <dbReference type="SAM" id="Coils"/>
    </source>
</evidence>
<evidence type="ECO:0000313" key="9">
    <source>
        <dbReference type="EMBL" id="TXD35515.1"/>
    </source>
</evidence>
<accession>A0A5C6XDL3</accession>
<dbReference type="EMBL" id="VOSL01000049">
    <property type="protein sequence ID" value="TXD35515.1"/>
    <property type="molecule type" value="Genomic_DNA"/>
</dbReference>
<evidence type="ECO:0000256" key="8">
    <source>
        <dbReference type="SAM" id="Phobius"/>
    </source>
</evidence>
<gene>
    <name evidence="9" type="ORF">FRC96_11065</name>
</gene>
<dbReference type="PANTHER" id="PTHR34478:SF1">
    <property type="entry name" value="PROTEIN LEMA"/>
    <property type="match status" value="1"/>
</dbReference>
<evidence type="ECO:0000256" key="7">
    <source>
        <dbReference type="SAM" id="MobiDB-lite"/>
    </source>
</evidence>
<feature type="region of interest" description="Disordered" evidence="7">
    <location>
        <begin position="1"/>
        <end position="36"/>
    </location>
</feature>
<dbReference type="Gene3D" id="1.20.1440.20">
    <property type="entry name" value="LemA-like domain"/>
    <property type="match status" value="1"/>
</dbReference>
<dbReference type="InterPro" id="IPR023353">
    <property type="entry name" value="LemA-like_dom_sf"/>
</dbReference>
<keyword evidence="6" id="KW-0175">Coiled coil</keyword>
<dbReference type="OrthoDB" id="9804152at2"/>
<feature type="coiled-coil region" evidence="6">
    <location>
        <begin position="734"/>
        <end position="761"/>
    </location>
</feature>
<dbReference type="Pfam" id="PF04011">
    <property type="entry name" value="LemA"/>
    <property type="match status" value="1"/>
</dbReference>
<comment type="subcellular location">
    <subcellularLocation>
        <location evidence="1">Membrane</location>
        <topology evidence="1">Single-pass membrane protein</topology>
    </subcellularLocation>
</comment>